<evidence type="ECO:0008006" key="5">
    <source>
        <dbReference type="Google" id="ProtNLM"/>
    </source>
</evidence>
<accession>A0ABR1J0S0</accession>
<gene>
    <name evidence="3" type="ORF">VKT23_015396</name>
</gene>
<feature type="compositionally biased region" description="Polar residues" evidence="1">
    <location>
        <begin position="96"/>
        <end position="116"/>
    </location>
</feature>
<organism evidence="3 4">
    <name type="scientific">Marasmiellus scandens</name>
    <dbReference type="NCBI Taxonomy" id="2682957"/>
    <lineage>
        <taxon>Eukaryota</taxon>
        <taxon>Fungi</taxon>
        <taxon>Dikarya</taxon>
        <taxon>Basidiomycota</taxon>
        <taxon>Agaricomycotina</taxon>
        <taxon>Agaricomycetes</taxon>
        <taxon>Agaricomycetidae</taxon>
        <taxon>Agaricales</taxon>
        <taxon>Marasmiineae</taxon>
        <taxon>Omphalotaceae</taxon>
        <taxon>Marasmiellus</taxon>
    </lineage>
</organism>
<name>A0ABR1J0S0_9AGAR</name>
<protein>
    <recommendedName>
        <fullName evidence="5">Altered inheritance of mitochondria protein 11</fullName>
    </recommendedName>
</protein>
<sequence length="274" mass="29745">MTPSSSTTTSTNTALPSSTPASLGSDEKQKPTPPAWFAATFAAVALTAGIVIPGAIYLRKKQNFGFSNAPPRRRVRTSARLELESLALQVPKGKAQTPQLPLHTPQSSRSTATGRPTSPPKPEISPEASHEDNFSPVLFALKALGLATFSVTVGAFAVVWGVKGCLGVENVQEFSDRMRQFSFTRVSFLSSRILGSHIQDDESSASSTNPPPLEVEGEWNWPDAEKRLQTAYSEGGVTAWVEVALKELEEEVRLEQRKRNDVKEQNVVNDVQAQ</sequence>
<evidence type="ECO:0000256" key="2">
    <source>
        <dbReference type="SAM" id="Phobius"/>
    </source>
</evidence>
<evidence type="ECO:0000313" key="4">
    <source>
        <dbReference type="Proteomes" id="UP001498398"/>
    </source>
</evidence>
<feature type="region of interest" description="Disordered" evidence="1">
    <location>
        <begin position="1"/>
        <end position="31"/>
    </location>
</feature>
<feature type="compositionally biased region" description="Low complexity" evidence="1">
    <location>
        <begin position="1"/>
        <end position="22"/>
    </location>
</feature>
<keyword evidence="4" id="KW-1185">Reference proteome</keyword>
<proteinExistence type="predicted"/>
<evidence type="ECO:0000256" key="1">
    <source>
        <dbReference type="SAM" id="MobiDB-lite"/>
    </source>
</evidence>
<reference evidence="3 4" key="1">
    <citation type="submission" date="2024-01" db="EMBL/GenBank/DDBJ databases">
        <title>A draft genome for the cacao thread blight pathogen Marasmiellus scandens.</title>
        <authorList>
            <person name="Baruah I.K."/>
            <person name="Leung J."/>
            <person name="Bukari Y."/>
            <person name="Amoako-Attah I."/>
            <person name="Meinhardt L.W."/>
            <person name="Bailey B.A."/>
            <person name="Cohen S.P."/>
        </authorList>
    </citation>
    <scope>NUCLEOTIDE SEQUENCE [LARGE SCALE GENOMIC DNA]</scope>
    <source>
        <strain evidence="3 4">GH-19</strain>
    </source>
</reference>
<evidence type="ECO:0000313" key="3">
    <source>
        <dbReference type="EMBL" id="KAK7443998.1"/>
    </source>
</evidence>
<keyword evidence="2" id="KW-0812">Transmembrane</keyword>
<feature type="transmembrane region" description="Helical" evidence="2">
    <location>
        <begin position="35"/>
        <end position="58"/>
    </location>
</feature>
<feature type="region of interest" description="Disordered" evidence="1">
    <location>
        <begin position="88"/>
        <end position="129"/>
    </location>
</feature>
<keyword evidence="2" id="KW-0472">Membrane</keyword>
<feature type="transmembrane region" description="Helical" evidence="2">
    <location>
        <begin position="139"/>
        <end position="162"/>
    </location>
</feature>
<comment type="caution">
    <text evidence="3">The sequence shown here is derived from an EMBL/GenBank/DDBJ whole genome shotgun (WGS) entry which is preliminary data.</text>
</comment>
<keyword evidence="2" id="KW-1133">Transmembrane helix</keyword>
<dbReference type="Proteomes" id="UP001498398">
    <property type="component" value="Unassembled WGS sequence"/>
</dbReference>
<dbReference type="EMBL" id="JBANRG010000052">
    <property type="protein sequence ID" value="KAK7443998.1"/>
    <property type="molecule type" value="Genomic_DNA"/>
</dbReference>